<dbReference type="HAMAP" id="MF_00258">
    <property type="entry name" value="Glu_racemase"/>
    <property type="match status" value="1"/>
</dbReference>
<comment type="similarity">
    <text evidence="8">Belongs to the aspartate/glutamate racemases family.</text>
</comment>
<dbReference type="GO" id="GO:0008881">
    <property type="term" value="F:glutamate racemase activity"/>
    <property type="evidence" value="ECO:0007669"/>
    <property type="project" value="UniProtKB-UniRule"/>
</dbReference>
<reference evidence="9 10" key="1">
    <citation type="submission" date="2018-07" db="EMBL/GenBank/DDBJ databases">
        <title>Genomic Encyclopedia of Type Strains, Phase III (KMG-III): the genomes of soil and plant-associated and newly described type strains.</title>
        <authorList>
            <person name="Whitman W."/>
        </authorList>
    </citation>
    <scope>NUCLEOTIDE SEQUENCE [LARGE SCALE GENOMIC DNA]</scope>
    <source>
        <strain evidence="9 10">CECT 7287</strain>
    </source>
</reference>
<comment type="caution">
    <text evidence="9">The sequence shown here is derived from an EMBL/GenBank/DDBJ whole genome shotgun (WGS) entry which is preliminary data.</text>
</comment>
<dbReference type="Gene3D" id="3.40.50.1860">
    <property type="match status" value="2"/>
</dbReference>
<comment type="pathway">
    <text evidence="8">Cell wall biogenesis; peptidoglycan biosynthesis.</text>
</comment>
<evidence type="ECO:0000256" key="6">
    <source>
        <dbReference type="ARBA" id="ARBA00023316"/>
    </source>
</evidence>
<keyword evidence="5 8" id="KW-0413">Isomerase</keyword>
<dbReference type="Pfam" id="PF01177">
    <property type="entry name" value="Asp_Glu_race"/>
    <property type="match status" value="1"/>
</dbReference>
<keyword evidence="3 8" id="KW-0133">Cell shape</keyword>
<dbReference type="InterPro" id="IPR018187">
    <property type="entry name" value="Asp/Glu_racemase_AS_1"/>
</dbReference>
<evidence type="ECO:0000256" key="5">
    <source>
        <dbReference type="ARBA" id="ARBA00023235"/>
    </source>
</evidence>
<dbReference type="PROSITE" id="PS00924">
    <property type="entry name" value="ASP_GLU_RACEMASE_2"/>
    <property type="match status" value="1"/>
</dbReference>
<dbReference type="GO" id="GO:0008360">
    <property type="term" value="P:regulation of cell shape"/>
    <property type="evidence" value="ECO:0007669"/>
    <property type="project" value="UniProtKB-KW"/>
</dbReference>
<keyword evidence="10" id="KW-1185">Reference proteome</keyword>
<dbReference type="NCBIfam" id="NF002035">
    <property type="entry name" value="PRK00865.1-3"/>
    <property type="match status" value="1"/>
</dbReference>
<evidence type="ECO:0000256" key="7">
    <source>
        <dbReference type="ARBA" id="ARBA00070053"/>
    </source>
</evidence>
<dbReference type="SUPFAM" id="SSF53681">
    <property type="entry name" value="Aspartate/glutamate racemase"/>
    <property type="match status" value="2"/>
</dbReference>
<dbReference type="GO" id="GO:0071555">
    <property type="term" value="P:cell wall organization"/>
    <property type="evidence" value="ECO:0007669"/>
    <property type="project" value="UniProtKB-KW"/>
</dbReference>
<dbReference type="GO" id="GO:0042802">
    <property type="term" value="F:identical protein binding"/>
    <property type="evidence" value="ECO:0007669"/>
    <property type="project" value="UniProtKB-ARBA"/>
</dbReference>
<sequence length="275" mass="29997">MQQPIAVLDSGVGGLTVVKEVMRQLPCEQILYFGDTARAPYGPRAAEEVARFTREIVDYLIQFKPKMIVIACNTATAVALEDIRSRVEVPVIGVINPGARAAFRRTKSGVVGVIGTEGTVRSGAYETALKQLSSRIETVSLACPSFVTLVEEGNFRSARAQEIVAETLSPLRAPGMDCLILGCTHYPFLADSISQAMGPEVVLINSAEETAREIHEVLERSNALAVEGETSVHRFFCSGEPVRFREIAQIWLGEQIRLMPVIWQFLALAGRPGHS</sequence>
<dbReference type="InterPro" id="IPR001920">
    <property type="entry name" value="Asp/Glu_race"/>
</dbReference>
<dbReference type="InterPro" id="IPR004391">
    <property type="entry name" value="Glu_race"/>
</dbReference>
<dbReference type="GO" id="GO:0009252">
    <property type="term" value="P:peptidoglycan biosynthetic process"/>
    <property type="evidence" value="ECO:0007669"/>
    <property type="project" value="UniProtKB-UniRule"/>
</dbReference>
<feature type="active site" description="Proton donor/acceptor" evidence="8">
    <location>
        <position position="72"/>
    </location>
</feature>
<dbReference type="Proteomes" id="UP000256977">
    <property type="component" value="Unassembled WGS sequence"/>
</dbReference>
<comment type="catalytic activity">
    <reaction evidence="1 8">
        <text>L-glutamate = D-glutamate</text>
        <dbReference type="Rhea" id="RHEA:12813"/>
        <dbReference type="ChEBI" id="CHEBI:29985"/>
        <dbReference type="ChEBI" id="CHEBI:29986"/>
        <dbReference type="EC" id="5.1.1.3"/>
    </reaction>
</comment>
<feature type="active site" description="Proton donor/acceptor" evidence="8">
    <location>
        <position position="183"/>
    </location>
</feature>
<evidence type="ECO:0000256" key="3">
    <source>
        <dbReference type="ARBA" id="ARBA00022960"/>
    </source>
</evidence>
<proteinExistence type="inferred from homology"/>
<feature type="binding site" evidence="8">
    <location>
        <begin position="184"/>
        <end position="185"/>
    </location>
    <ligand>
        <name>substrate</name>
    </ligand>
</feature>
<accession>A0A3D9KDE0</accession>
<keyword evidence="4 8" id="KW-0573">Peptidoglycan synthesis</keyword>
<dbReference type="RefSeq" id="WP_116060452.1">
    <property type="nucleotide sequence ID" value="NZ_QRDZ01000006.1"/>
</dbReference>
<evidence type="ECO:0000313" key="9">
    <source>
        <dbReference type="EMBL" id="RED84302.1"/>
    </source>
</evidence>
<dbReference type="UniPathway" id="UPA00219"/>
<feature type="binding site" evidence="8">
    <location>
        <begin position="41"/>
        <end position="42"/>
    </location>
    <ligand>
        <name>substrate</name>
    </ligand>
</feature>
<organism evidence="9 10">
    <name type="scientific">Cohnella phaseoli</name>
    <dbReference type="NCBI Taxonomy" id="456490"/>
    <lineage>
        <taxon>Bacteria</taxon>
        <taxon>Bacillati</taxon>
        <taxon>Bacillota</taxon>
        <taxon>Bacilli</taxon>
        <taxon>Bacillales</taxon>
        <taxon>Paenibacillaceae</taxon>
        <taxon>Cohnella</taxon>
    </lineage>
</organism>
<dbReference type="EMBL" id="QRDZ01000006">
    <property type="protein sequence ID" value="RED84302.1"/>
    <property type="molecule type" value="Genomic_DNA"/>
</dbReference>
<dbReference type="OrthoDB" id="9801055at2"/>
<evidence type="ECO:0000256" key="2">
    <source>
        <dbReference type="ARBA" id="ARBA00013090"/>
    </source>
</evidence>
<feature type="binding site" evidence="8">
    <location>
        <begin position="9"/>
        <end position="10"/>
    </location>
    <ligand>
        <name>substrate</name>
    </ligand>
</feature>
<dbReference type="InterPro" id="IPR033134">
    <property type="entry name" value="Asp/Glu_racemase_AS_2"/>
</dbReference>
<evidence type="ECO:0000313" key="10">
    <source>
        <dbReference type="Proteomes" id="UP000256977"/>
    </source>
</evidence>
<name>A0A3D9KDE0_9BACL</name>
<dbReference type="PROSITE" id="PS00923">
    <property type="entry name" value="ASP_GLU_RACEMASE_1"/>
    <property type="match status" value="1"/>
</dbReference>
<evidence type="ECO:0000256" key="1">
    <source>
        <dbReference type="ARBA" id="ARBA00001602"/>
    </source>
</evidence>
<dbReference type="FunFam" id="3.40.50.1860:FF:000002">
    <property type="entry name" value="Glutamate racemase"/>
    <property type="match status" value="1"/>
</dbReference>
<comment type="function">
    <text evidence="8">Provides the (R)-glutamate required for cell wall biosynthesis.</text>
</comment>
<evidence type="ECO:0000256" key="4">
    <source>
        <dbReference type="ARBA" id="ARBA00022984"/>
    </source>
</evidence>
<keyword evidence="6 8" id="KW-0961">Cell wall biogenesis/degradation</keyword>
<dbReference type="EC" id="5.1.1.3" evidence="2 8"/>
<gene>
    <name evidence="8" type="primary">murI</name>
    <name evidence="9" type="ORF">DFP98_106175</name>
</gene>
<dbReference type="PANTHER" id="PTHR21198:SF2">
    <property type="entry name" value="GLUTAMATE RACEMASE"/>
    <property type="match status" value="1"/>
</dbReference>
<dbReference type="NCBIfam" id="TIGR00067">
    <property type="entry name" value="glut_race"/>
    <property type="match status" value="1"/>
</dbReference>
<dbReference type="AlphaFoldDB" id="A0A3D9KDE0"/>
<dbReference type="InterPro" id="IPR015942">
    <property type="entry name" value="Asp/Glu/hydantoin_racemase"/>
</dbReference>
<feature type="binding site" evidence="8">
    <location>
        <begin position="73"/>
        <end position="74"/>
    </location>
    <ligand>
        <name>substrate</name>
    </ligand>
</feature>
<dbReference type="PANTHER" id="PTHR21198">
    <property type="entry name" value="GLUTAMATE RACEMASE"/>
    <property type="match status" value="1"/>
</dbReference>
<protein>
    <recommendedName>
        <fullName evidence="7 8">Glutamate racemase</fullName>
        <ecNumber evidence="2 8">5.1.1.3</ecNumber>
    </recommendedName>
</protein>
<evidence type="ECO:0000256" key="8">
    <source>
        <dbReference type="HAMAP-Rule" id="MF_00258"/>
    </source>
</evidence>